<dbReference type="EMBL" id="UOGE01000089">
    <property type="protein sequence ID" value="VAX23732.1"/>
    <property type="molecule type" value="Genomic_DNA"/>
</dbReference>
<dbReference type="Pfam" id="PF13489">
    <property type="entry name" value="Methyltransf_23"/>
    <property type="match status" value="1"/>
</dbReference>
<name>A0A3B1C6L5_9ZZZZ</name>
<dbReference type="InterPro" id="IPR029063">
    <property type="entry name" value="SAM-dependent_MTases_sf"/>
</dbReference>
<dbReference type="Gene3D" id="3.40.50.150">
    <property type="entry name" value="Vaccinia Virus protein VP39"/>
    <property type="match status" value="1"/>
</dbReference>
<organism evidence="1">
    <name type="scientific">hydrothermal vent metagenome</name>
    <dbReference type="NCBI Taxonomy" id="652676"/>
    <lineage>
        <taxon>unclassified sequences</taxon>
        <taxon>metagenomes</taxon>
        <taxon>ecological metagenomes</taxon>
    </lineage>
</organism>
<sequence>MIGDQMGKVAYDDIFSLCDKAFGRYGGILDLPVARQPYEYIREEYKKNYPGGKVLDFGCGAKKPLRRFAGIPDDLYYSCDEDQSAQYSYDKPSGIPDDHLFDIIFANQVFEHLQFDNCISTAKILSGHLKPGGIFLISVPNTSHPVRFLSSPFHITPLNHMYIYAIMEIAGLDPSYCARYNKKPAPKWYIRPMINVICRTFRIDWCDSVFVIGRR</sequence>
<dbReference type="CDD" id="cd02440">
    <property type="entry name" value="AdoMet_MTases"/>
    <property type="match status" value="1"/>
</dbReference>
<evidence type="ECO:0008006" key="2">
    <source>
        <dbReference type="Google" id="ProtNLM"/>
    </source>
</evidence>
<protein>
    <recommendedName>
        <fullName evidence="2">Methyltransferase type 11 domain-containing protein</fullName>
    </recommendedName>
</protein>
<gene>
    <name evidence="1" type="ORF">MNBD_NITROSPINAE02-1775</name>
</gene>
<reference evidence="1" key="1">
    <citation type="submission" date="2018-06" db="EMBL/GenBank/DDBJ databases">
        <authorList>
            <person name="Zhirakovskaya E."/>
        </authorList>
    </citation>
    <scope>NUCLEOTIDE SEQUENCE</scope>
</reference>
<accession>A0A3B1C6L5</accession>
<dbReference type="AlphaFoldDB" id="A0A3B1C6L5"/>
<proteinExistence type="predicted"/>
<evidence type="ECO:0000313" key="1">
    <source>
        <dbReference type="EMBL" id="VAX23732.1"/>
    </source>
</evidence>
<dbReference type="SUPFAM" id="SSF53335">
    <property type="entry name" value="S-adenosyl-L-methionine-dependent methyltransferases"/>
    <property type="match status" value="1"/>
</dbReference>